<name>A0ABR3YS87_9PEZI</name>
<sequence length="557" mass="60974">MTSPKIIVIGSPNGKLGPIVAKLAALHSKNSFSCAIVTGDLFASGDDDDIVRDVIAGNIQFPLSTYFTLGTKRLPPSIQKRVDNDEDICENLVFLGSRGIITTVDKVRIVALGGRLDASLEGAEVKRSDPIFSRGDAAALRGAGTADILLTNSWPFGVQSLSKIPASEADKALGAIDGGATRSSGFREIADLCTVLKPSYHFTSSTGECFYEREPFLHASDDVSMPPKFTRFISMAPFGNAAKAKALYAFTLNTASTDIPEGTTASPFQDSNKSKHPNEGFSRFSNSDHNDDRRKKRRMRAPSPPPGPDRCYFCLSNPNFETHMCASIGNESYLETAKGPIPTANTFAKDGIDFPCHFLIVPLSHEPTVAGMGSVDDPESDSVRTFTEMTRFRKALENMVAAKSNNNLGLVTWEINRARNIHVHWQCLAAPKDLITKGLVEAGFRVEAENLKFPPFKIQDLSLVEQAEAGDYFRIWITSNGGTDGEVAVSTKSLVMPINADSRFDLQFGRRVMCKLLGLEDRTRWQDCAQSTEEETSDVERFQAVFKPWDFAVEGEE</sequence>
<dbReference type="InterPro" id="IPR040194">
    <property type="entry name" value="Cwf19-like"/>
</dbReference>
<evidence type="ECO:0008006" key="6">
    <source>
        <dbReference type="Google" id="ProtNLM"/>
    </source>
</evidence>
<organism evidence="4 5">
    <name type="scientific">Ceratocystis pirilliformis</name>
    <dbReference type="NCBI Taxonomy" id="259994"/>
    <lineage>
        <taxon>Eukaryota</taxon>
        <taxon>Fungi</taxon>
        <taxon>Dikarya</taxon>
        <taxon>Ascomycota</taxon>
        <taxon>Pezizomycotina</taxon>
        <taxon>Sordariomycetes</taxon>
        <taxon>Hypocreomycetidae</taxon>
        <taxon>Microascales</taxon>
        <taxon>Ceratocystidaceae</taxon>
        <taxon>Ceratocystis</taxon>
    </lineage>
</organism>
<feature type="domain" description="Cwf19-like C-terminal" evidence="3">
    <location>
        <begin position="308"/>
        <end position="435"/>
    </location>
</feature>
<feature type="compositionally biased region" description="Polar residues" evidence="1">
    <location>
        <begin position="259"/>
        <end position="271"/>
    </location>
</feature>
<dbReference type="Pfam" id="PF04676">
    <property type="entry name" value="CwfJ_C_2"/>
    <property type="match status" value="1"/>
</dbReference>
<evidence type="ECO:0000259" key="2">
    <source>
        <dbReference type="Pfam" id="PF04676"/>
    </source>
</evidence>
<dbReference type="Proteomes" id="UP001583280">
    <property type="component" value="Unassembled WGS sequence"/>
</dbReference>
<comment type="caution">
    <text evidence="4">The sequence shown here is derived from an EMBL/GenBank/DDBJ whole genome shotgun (WGS) entry which is preliminary data.</text>
</comment>
<dbReference type="PANTHER" id="PTHR12072">
    <property type="entry name" value="CWF19, CELL CYCLE CONTROL PROTEIN"/>
    <property type="match status" value="1"/>
</dbReference>
<accession>A0ABR3YS87</accession>
<reference evidence="4 5" key="1">
    <citation type="journal article" date="2024" name="IMA Fungus">
        <title>IMA Genome - F19 : A genome assembly and annotation guide to empower mycologists, including annotated draft genome sequences of Ceratocystis pirilliformis, Diaporthe australafricana, Fusarium ophioides, Paecilomyces lecythidis, and Sporothrix stenoceras.</title>
        <authorList>
            <person name="Aylward J."/>
            <person name="Wilson A.M."/>
            <person name="Visagie C.M."/>
            <person name="Spraker J."/>
            <person name="Barnes I."/>
            <person name="Buitendag C."/>
            <person name="Ceriani C."/>
            <person name="Del Mar Angel L."/>
            <person name="du Plessis D."/>
            <person name="Fuchs T."/>
            <person name="Gasser K."/>
            <person name="Kramer D."/>
            <person name="Li W."/>
            <person name="Munsamy K."/>
            <person name="Piso A."/>
            <person name="Price J.L."/>
            <person name="Sonnekus B."/>
            <person name="Thomas C."/>
            <person name="van der Nest A."/>
            <person name="van Dijk A."/>
            <person name="van Heerden A."/>
            <person name="van Vuuren N."/>
            <person name="Yilmaz N."/>
            <person name="Duong T.A."/>
            <person name="van der Merwe N.A."/>
            <person name="Wingfield M.J."/>
            <person name="Wingfield B.D."/>
        </authorList>
    </citation>
    <scope>NUCLEOTIDE SEQUENCE [LARGE SCALE GENOMIC DNA]</scope>
    <source>
        <strain evidence="4 5">CMW 12675</strain>
    </source>
</reference>
<protein>
    <recommendedName>
        <fullName evidence="6">CWF19-like protein mug161</fullName>
    </recommendedName>
</protein>
<feature type="domain" description="Cwf19-like protein C-terminal" evidence="2">
    <location>
        <begin position="490"/>
        <end position="551"/>
    </location>
</feature>
<evidence type="ECO:0000256" key="1">
    <source>
        <dbReference type="SAM" id="MobiDB-lite"/>
    </source>
</evidence>
<dbReference type="Pfam" id="PF04677">
    <property type="entry name" value="CwfJ_C_1"/>
    <property type="match status" value="1"/>
</dbReference>
<evidence type="ECO:0000259" key="3">
    <source>
        <dbReference type="Pfam" id="PF04677"/>
    </source>
</evidence>
<dbReference type="InterPro" id="IPR006767">
    <property type="entry name" value="Cwf19-like_C_dom-2"/>
</dbReference>
<evidence type="ECO:0000313" key="5">
    <source>
        <dbReference type="Proteomes" id="UP001583280"/>
    </source>
</evidence>
<proteinExistence type="predicted"/>
<dbReference type="InterPro" id="IPR006768">
    <property type="entry name" value="Cwf19-like_C_dom-1"/>
</dbReference>
<evidence type="ECO:0000313" key="4">
    <source>
        <dbReference type="EMBL" id="KAL1891218.1"/>
    </source>
</evidence>
<feature type="region of interest" description="Disordered" evidence="1">
    <location>
        <begin position="259"/>
        <end position="308"/>
    </location>
</feature>
<dbReference type="PANTHER" id="PTHR12072:SF4">
    <property type="entry name" value="CWF19-LIKE PROTEIN 1"/>
    <property type="match status" value="1"/>
</dbReference>
<gene>
    <name evidence="4" type="ORF">Cpir12675_005064</name>
</gene>
<dbReference type="EMBL" id="JAWDJO010000160">
    <property type="protein sequence ID" value="KAL1891218.1"/>
    <property type="molecule type" value="Genomic_DNA"/>
</dbReference>
<keyword evidence="5" id="KW-1185">Reference proteome</keyword>
<dbReference type="CDD" id="cd07380">
    <property type="entry name" value="MPP_CWF19_N"/>
    <property type="match status" value="1"/>
</dbReference>